<evidence type="ECO:0000313" key="11">
    <source>
        <dbReference type="Proteomes" id="UP000094243"/>
    </source>
</evidence>
<dbReference type="InterPro" id="IPR008271">
    <property type="entry name" value="Ser/Thr_kinase_AS"/>
</dbReference>
<reference evidence="11" key="1">
    <citation type="submission" date="2016-09" db="EMBL/GenBank/DDBJ databases">
        <authorList>
            <person name="Greninger A.L."/>
            <person name="Jerome K.R."/>
            <person name="Mcnair B."/>
            <person name="Wallis C."/>
            <person name="Fang F."/>
        </authorList>
    </citation>
    <scope>NUCLEOTIDE SEQUENCE [LARGE SCALE GENOMIC DNA]</scope>
    <source>
        <strain evidence="11">M7</strain>
    </source>
</reference>
<dbReference type="CDD" id="cd14014">
    <property type="entry name" value="STKc_PknB_like"/>
    <property type="match status" value="1"/>
</dbReference>
<comment type="caution">
    <text evidence="10">The sequence shown here is derived from an EMBL/GenBank/DDBJ whole genome shotgun (WGS) entry which is preliminary data.</text>
</comment>
<sequence>MPLSNGADFAGYRIIRLLGSGGMGEVYLAQHPRLPRHDALKLLPKEWSADPQYRSRFSREADLASTLWHPNIVGVHDRGEHDGQLWIAMDFVDGQDLSLQLSERYPAGLPADQVIPIVAAVASALDYAHTRGLLHRDVKPANILLTEDEEGDQRVLLADFGIARNIDDVNGLTTTNTTVGTVAYAAPEQLMGEQIDGRADQYALAATAYHLLTGAPLFPNSNPAVVITKHLNSPAPALSDTRADLAALDPALLKALSKSPAAGTSDVLTSHGHWRPEPALTQQLGGLVRQYNLHWSSVGTRPHRRRLRDKPSGAG</sequence>
<dbReference type="SMART" id="SM00220">
    <property type="entry name" value="S_TKc"/>
    <property type="match status" value="1"/>
</dbReference>
<keyword evidence="4" id="KW-0547">Nucleotide-binding</keyword>
<proteinExistence type="predicted"/>
<evidence type="ECO:0000256" key="5">
    <source>
        <dbReference type="ARBA" id="ARBA00022777"/>
    </source>
</evidence>
<dbReference type="EMBL" id="MIGZ01000009">
    <property type="protein sequence ID" value="ODQ95984.1"/>
    <property type="molecule type" value="Genomic_DNA"/>
</dbReference>
<dbReference type="GO" id="GO:0080090">
    <property type="term" value="P:regulation of primary metabolic process"/>
    <property type="evidence" value="ECO:0007669"/>
    <property type="project" value="UniProtKB-ARBA"/>
</dbReference>
<dbReference type="FunFam" id="3.30.200.20:FF:000035">
    <property type="entry name" value="Serine/threonine protein kinase Stk1"/>
    <property type="match status" value="1"/>
</dbReference>
<dbReference type="InterPro" id="IPR011009">
    <property type="entry name" value="Kinase-like_dom_sf"/>
</dbReference>
<protein>
    <recommendedName>
        <fullName evidence="1">non-specific serine/threonine protein kinase</fullName>
        <ecNumber evidence="1">2.7.11.1</ecNumber>
    </recommendedName>
</protein>
<evidence type="ECO:0000256" key="6">
    <source>
        <dbReference type="ARBA" id="ARBA00022840"/>
    </source>
</evidence>
<keyword evidence="11" id="KW-1185">Reference proteome</keyword>
<dbReference type="PROSITE" id="PS50011">
    <property type="entry name" value="PROTEIN_KINASE_DOM"/>
    <property type="match status" value="1"/>
</dbReference>
<organism evidence="10 11">
    <name type="scientific">Mycolicibacterium holsaticum</name>
    <dbReference type="NCBI Taxonomy" id="152142"/>
    <lineage>
        <taxon>Bacteria</taxon>
        <taxon>Bacillati</taxon>
        <taxon>Actinomycetota</taxon>
        <taxon>Actinomycetes</taxon>
        <taxon>Mycobacteriales</taxon>
        <taxon>Mycobacteriaceae</taxon>
        <taxon>Mycolicibacterium</taxon>
    </lineage>
</organism>
<comment type="catalytic activity">
    <reaction evidence="8">
        <text>L-seryl-[protein] + ATP = O-phospho-L-seryl-[protein] + ADP + H(+)</text>
        <dbReference type="Rhea" id="RHEA:17989"/>
        <dbReference type="Rhea" id="RHEA-COMP:9863"/>
        <dbReference type="Rhea" id="RHEA-COMP:11604"/>
        <dbReference type="ChEBI" id="CHEBI:15378"/>
        <dbReference type="ChEBI" id="CHEBI:29999"/>
        <dbReference type="ChEBI" id="CHEBI:30616"/>
        <dbReference type="ChEBI" id="CHEBI:83421"/>
        <dbReference type="ChEBI" id="CHEBI:456216"/>
        <dbReference type="EC" id="2.7.11.1"/>
    </reaction>
</comment>
<evidence type="ECO:0000256" key="7">
    <source>
        <dbReference type="ARBA" id="ARBA00047899"/>
    </source>
</evidence>
<evidence type="ECO:0000256" key="3">
    <source>
        <dbReference type="ARBA" id="ARBA00022679"/>
    </source>
</evidence>
<dbReference type="GO" id="GO:0005524">
    <property type="term" value="F:ATP binding"/>
    <property type="evidence" value="ECO:0007669"/>
    <property type="project" value="UniProtKB-KW"/>
</dbReference>
<evidence type="ECO:0000313" key="10">
    <source>
        <dbReference type="EMBL" id="ODQ95984.1"/>
    </source>
</evidence>
<dbReference type="PANTHER" id="PTHR43289">
    <property type="entry name" value="MITOGEN-ACTIVATED PROTEIN KINASE KINASE KINASE 20-RELATED"/>
    <property type="match status" value="1"/>
</dbReference>
<feature type="domain" description="Protein kinase" evidence="9">
    <location>
        <begin position="12"/>
        <end position="280"/>
    </location>
</feature>
<accession>A0A1E3S1P8</accession>
<dbReference type="Proteomes" id="UP000094243">
    <property type="component" value="Unassembled WGS sequence"/>
</dbReference>
<keyword evidence="5" id="KW-0418">Kinase</keyword>
<evidence type="ECO:0000259" key="9">
    <source>
        <dbReference type="PROSITE" id="PS50011"/>
    </source>
</evidence>
<keyword evidence="6" id="KW-0067">ATP-binding</keyword>
<dbReference type="PROSITE" id="PS00108">
    <property type="entry name" value="PROTEIN_KINASE_ST"/>
    <property type="match status" value="1"/>
</dbReference>
<evidence type="ECO:0000256" key="1">
    <source>
        <dbReference type="ARBA" id="ARBA00012513"/>
    </source>
</evidence>
<evidence type="ECO:0000256" key="2">
    <source>
        <dbReference type="ARBA" id="ARBA00022527"/>
    </source>
</evidence>
<name>A0A1E3S1P8_9MYCO</name>
<gene>
    <name evidence="10" type="ORF">BHQ17_02975</name>
</gene>
<comment type="catalytic activity">
    <reaction evidence="7">
        <text>L-threonyl-[protein] + ATP = O-phospho-L-threonyl-[protein] + ADP + H(+)</text>
        <dbReference type="Rhea" id="RHEA:46608"/>
        <dbReference type="Rhea" id="RHEA-COMP:11060"/>
        <dbReference type="Rhea" id="RHEA-COMP:11605"/>
        <dbReference type="ChEBI" id="CHEBI:15378"/>
        <dbReference type="ChEBI" id="CHEBI:30013"/>
        <dbReference type="ChEBI" id="CHEBI:30616"/>
        <dbReference type="ChEBI" id="CHEBI:61977"/>
        <dbReference type="ChEBI" id="CHEBI:456216"/>
        <dbReference type="EC" id="2.7.11.1"/>
    </reaction>
</comment>
<keyword evidence="2" id="KW-0723">Serine/threonine-protein kinase</keyword>
<dbReference type="EC" id="2.7.11.1" evidence="1"/>
<dbReference type="SUPFAM" id="SSF56112">
    <property type="entry name" value="Protein kinase-like (PK-like)"/>
    <property type="match status" value="1"/>
</dbReference>
<dbReference type="Gene3D" id="1.10.510.10">
    <property type="entry name" value="Transferase(Phosphotransferase) domain 1"/>
    <property type="match status" value="1"/>
</dbReference>
<dbReference type="AlphaFoldDB" id="A0A1E3S1P8"/>
<dbReference type="Gene3D" id="3.30.200.20">
    <property type="entry name" value="Phosphorylase Kinase, domain 1"/>
    <property type="match status" value="1"/>
</dbReference>
<keyword evidence="3" id="KW-0808">Transferase</keyword>
<dbReference type="Pfam" id="PF00069">
    <property type="entry name" value="Pkinase"/>
    <property type="match status" value="1"/>
</dbReference>
<evidence type="ECO:0000256" key="4">
    <source>
        <dbReference type="ARBA" id="ARBA00022741"/>
    </source>
</evidence>
<dbReference type="GO" id="GO:0004674">
    <property type="term" value="F:protein serine/threonine kinase activity"/>
    <property type="evidence" value="ECO:0007669"/>
    <property type="project" value="UniProtKB-KW"/>
</dbReference>
<dbReference type="PANTHER" id="PTHR43289:SF6">
    <property type="entry name" value="SERINE_THREONINE-PROTEIN KINASE NEKL-3"/>
    <property type="match status" value="1"/>
</dbReference>
<dbReference type="InterPro" id="IPR000719">
    <property type="entry name" value="Prot_kinase_dom"/>
</dbReference>
<evidence type="ECO:0000256" key="8">
    <source>
        <dbReference type="ARBA" id="ARBA00048679"/>
    </source>
</evidence>